<sequence length="116" mass="13727">MNHFQSRTHLILWLENNCPRKAIVRALYEGTVEFYGGFNPVPPTEHPGWIIRVTSVHGKIRYVAVIAYRDHYGIRILRDVPWGCWCGTYKWPVCYNNDNKFRQQLFSGDHPEEYKS</sequence>
<dbReference type="AlphaFoldDB" id="A0A0F9T1Y5"/>
<accession>A0A0F9T1Y5</accession>
<organism evidence="1">
    <name type="scientific">marine sediment metagenome</name>
    <dbReference type="NCBI Taxonomy" id="412755"/>
    <lineage>
        <taxon>unclassified sequences</taxon>
        <taxon>metagenomes</taxon>
        <taxon>ecological metagenomes</taxon>
    </lineage>
</organism>
<comment type="caution">
    <text evidence="1">The sequence shown here is derived from an EMBL/GenBank/DDBJ whole genome shotgun (WGS) entry which is preliminary data.</text>
</comment>
<name>A0A0F9T1Y5_9ZZZZ</name>
<reference evidence="1" key="1">
    <citation type="journal article" date="2015" name="Nature">
        <title>Complex archaea that bridge the gap between prokaryotes and eukaryotes.</title>
        <authorList>
            <person name="Spang A."/>
            <person name="Saw J.H."/>
            <person name="Jorgensen S.L."/>
            <person name="Zaremba-Niedzwiedzka K."/>
            <person name="Martijn J."/>
            <person name="Lind A.E."/>
            <person name="van Eijk R."/>
            <person name="Schleper C."/>
            <person name="Guy L."/>
            <person name="Ettema T.J."/>
        </authorList>
    </citation>
    <scope>NUCLEOTIDE SEQUENCE</scope>
</reference>
<evidence type="ECO:0000313" key="1">
    <source>
        <dbReference type="EMBL" id="KKN68777.1"/>
    </source>
</evidence>
<dbReference type="EMBL" id="LAZR01000440">
    <property type="protein sequence ID" value="KKN68777.1"/>
    <property type="molecule type" value="Genomic_DNA"/>
</dbReference>
<protein>
    <submittedName>
        <fullName evidence="1">Uncharacterized protein</fullName>
    </submittedName>
</protein>
<gene>
    <name evidence="1" type="ORF">LCGC14_0447970</name>
</gene>
<proteinExistence type="predicted"/>